<evidence type="ECO:0000313" key="3">
    <source>
        <dbReference type="WBParaSite" id="sdigi.contig177.g5704.t1"/>
    </source>
</evidence>
<feature type="compositionally biased region" description="Low complexity" evidence="1">
    <location>
        <begin position="184"/>
        <end position="197"/>
    </location>
</feature>
<proteinExistence type="predicted"/>
<evidence type="ECO:0000256" key="1">
    <source>
        <dbReference type="SAM" id="MobiDB-lite"/>
    </source>
</evidence>
<name>A0A915PNY7_9BILA</name>
<sequence>MSELRREQEMTSWKQHLRSSTSGASFSLLMLLISFSPTIPVAANEAKIYQKQNKLLDETQFSNPKSFDYNFEDDFKNLADANDVYDELVPYLPTFILHKNGKNVGRTSVPIITRKMPAWSTPLPRQKYVEPYRSFSSKSLEGLHRSSLKRPTTLVTRSTNQRLMTRRTTTTTRTVRTTTVRSFTFKQKQQQRQSSQRNIGQSSRNLSKLIRPAISNDNNIVNNNNRRRIAANVLDNSLD</sequence>
<dbReference type="AlphaFoldDB" id="A0A915PNY7"/>
<evidence type="ECO:0000313" key="2">
    <source>
        <dbReference type="Proteomes" id="UP000887581"/>
    </source>
</evidence>
<feature type="region of interest" description="Disordered" evidence="1">
    <location>
        <begin position="184"/>
        <end position="206"/>
    </location>
</feature>
<accession>A0A915PNY7</accession>
<protein>
    <submittedName>
        <fullName evidence="3">Uncharacterized protein</fullName>
    </submittedName>
</protein>
<dbReference type="Proteomes" id="UP000887581">
    <property type="component" value="Unplaced"/>
</dbReference>
<reference evidence="3" key="1">
    <citation type="submission" date="2022-11" db="UniProtKB">
        <authorList>
            <consortium name="WormBaseParasite"/>
        </authorList>
    </citation>
    <scope>IDENTIFICATION</scope>
</reference>
<organism evidence="2 3">
    <name type="scientific">Setaria digitata</name>
    <dbReference type="NCBI Taxonomy" id="48799"/>
    <lineage>
        <taxon>Eukaryota</taxon>
        <taxon>Metazoa</taxon>
        <taxon>Ecdysozoa</taxon>
        <taxon>Nematoda</taxon>
        <taxon>Chromadorea</taxon>
        <taxon>Rhabditida</taxon>
        <taxon>Spirurina</taxon>
        <taxon>Spiruromorpha</taxon>
        <taxon>Filarioidea</taxon>
        <taxon>Setariidae</taxon>
        <taxon>Setaria</taxon>
    </lineage>
</organism>
<dbReference type="WBParaSite" id="sdigi.contig177.g5704.t1">
    <property type="protein sequence ID" value="sdigi.contig177.g5704.t1"/>
    <property type="gene ID" value="sdigi.contig177.g5704"/>
</dbReference>
<keyword evidence="2" id="KW-1185">Reference proteome</keyword>